<accession>A0ABM8LKG8</accession>
<gene>
    <name evidence="1" type="ORF">LMG3415_05146</name>
</gene>
<dbReference type="EMBL" id="CADIKR010000008">
    <property type="protein sequence ID" value="CAB3914313.1"/>
    <property type="molecule type" value="Genomic_DNA"/>
</dbReference>
<name>A0ABM8LKG8_9BURK</name>
<dbReference type="Pfam" id="PF14281">
    <property type="entry name" value="PDDEXK_4"/>
    <property type="match status" value="1"/>
</dbReference>
<organism evidence="1 2">
    <name type="scientific">Achromobacter mucicolens</name>
    <dbReference type="NCBI Taxonomy" id="1389922"/>
    <lineage>
        <taxon>Bacteria</taxon>
        <taxon>Pseudomonadati</taxon>
        <taxon>Pseudomonadota</taxon>
        <taxon>Betaproteobacteria</taxon>
        <taxon>Burkholderiales</taxon>
        <taxon>Alcaligenaceae</taxon>
        <taxon>Achromobacter</taxon>
    </lineage>
</organism>
<dbReference type="Proteomes" id="UP000507140">
    <property type="component" value="Unassembled WGS sequence"/>
</dbReference>
<dbReference type="RefSeq" id="WP_042797691.1">
    <property type="nucleotide sequence ID" value="NZ_CADIKR010000008.1"/>
</dbReference>
<comment type="caution">
    <text evidence="1">The sequence shown here is derived from an EMBL/GenBank/DDBJ whole genome shotgun (WGS) entry which is preliminary data.</text>
</comment>
<evidence type="ECO:0000313" key="2">
    <source>
        <dbReference type="Proteomes" id="UP000507140"/>
    </source>
</evidence>
<reference evidence="1 2" key="1">
    <citation type="submission" date="2020-04" db="EMBL/GenBank/DDBJ databases">
        <authorList>
            <person name="De Canck E."/>
        </authorList>
    </citation>
    <scope>NUCLEOTIDE SEQUENCE [LARGE SCALE GENOMIC DNA]</scope>
    <source>
        <strain evidence="1 2">LMG 3415</strain>
    </source>
</reference>
<protein>
    <recommendedName>
        <fullName evidence="3">PD-(D/E)XK nuclease superfamily protein</fullName>
    </recommendedName>
</protein>
<evidence type="ECO:0000313" key="1">
    <source>
        <dbReference type="EMBL" id="CAB3914313.1"/>
    </source>
</evidence>
<proteinExistence type="predicted"/>
<keyword evidence="2" id="KW-1185">Reference proteome</keyword>
<dbReference type="InterPro" id="IPR029470">
    <property type="entry name" value="PDDEXK_4"/>
</dbReference>
<evidence type="ECO:0008006" key="3">
    <source>
        <dbReference type="Google" id="ProtNLM"/>
    </source>
</evidence>
<sequence>MSDRTEDLVDYFFGDPNVQRLVTSSASCNPLRICYPKEVNVSRFIAWLLDPSEGHGLGDQAIRSLLVRAWHESGDAEIPIPTRRFLSPSNVLTEGFSTSLVTTEVALDGRSLDVLVIDDAGRSYIAIENKFGAQQSRAQLSHYRKQLEKLFPDFKGVHIFLDSRAAPPQDSAWIPIGYDWLGDFLMEAEKRESIAPHVRQALAQFRSVIEDESKDAMVKSAYGRLVTEVACEHPEILRLMQEWSASSSKGMRARDLAQLMLGRSTLEGKAMLRLFQLYWSRTRVWDHCIRQVQFGPFVAALQDRFDDLLVNPKIVRSGYSLERWESLIDQQKFTEWFYPAGVNVVQTGESFKVITFINLNNVRVEKKEALIKIAEEIKAADGKKGNLDHEQAFVRVRWRKDLTLDRAVDEAVSQMAMLKMKLDTVH</sequence>